<gene>
    <name evidence="3" type="ORF">Pme01_33610</name>
</gene>
<dbReference type="InterPro" id="IPR029063">
    <property type="entry name" value="SAM-dependent_MTases_sf"/>
</dbReference>
<proteinExistence type="predicted"/>
<keyword evidence="1" id="KW-0808">Transferase</keyword>
<dbReference type="Proteomes" id="UP000599074">
    <property type="component" value="Unassembled WGS sequence"/>
</dbReference>
<dbReference type="GO" id="GO:0008168">
    <property type="term" value="F:methyltransferase activity"/>
    <property type="evidence" value="ECO:0007669"/>
    <property type="project" value="UniProtKB-KW"/>
</dbReference>
<evidence type="ECO:0000313" key="4">
    <source>
        <dbReference type="Proteomes" id="UP000599074"/>
    </source>
</evidence>
<dbReference type="Gene3D" id="3.40.50.150">
    <property type="entry name" value="Vaccinia Virus protein VP39"/>
    <property type="match status" value="1"/>
</dbReference>
<accession>A0A8J3X1W2</accession>
<dbReference type="Pfam" id="PF13489">
    <property type="entry name" value="Methyltransf_23"/>
    <property type="match status" value="1"/>
</dbReference>
<evidence type="ECO:0000256" key="2">
    <source>
        <dbReference type="SAM" id="MobiDB-lite"/>
    </source>
</evidence>
<evidence type="ECO:0000313" key="3">
    <source>
        <dbReference type="EMBL" id="GII23764.1"/>
    </source>
</evidence>
<dbReference type="CDD" id="cd02440">
    <property type="entry name" value="AdoMet_MTases"/>
    <property type="match status" value="1"/>
</dbReference>
<keyword evidence="4" id="KW-1185">Reference proteome</keyword>
<dbReference type="PANTHER" id="PTHR43861:SF3">
    <property type="entry name" value="PUTATIVE (AFU_ORTHOLOGUE AFUA_2G14390)-RELATED"/>
    <property type="match status" value="1"/>
</dbReference>
<dbReference type="RefSeq" id="WP_168114226.1">
    <property type="nucleotide sequence ID" value="NZ_BOON01000031.1"/>
</dbReference>
<dbReference type="SUPFAM" id="SSF53335">
    <property type="entry name" value="S-adenosyl-L-methionine-dependent methyltransferases"/>
    <property type="match status" value="1"/>
</dbReference>
<sequence length="272" mass="29417">MTTTSHDPEAPQYSFDNNDPEAADRHNYLAEILDEFTFSQLSRLAPLTGRRCLELGAGAGTVASWLAGQVGPAGHVLATDLDPRYLPSDAGYSVLRHDLRNDPVPGGPWDLIHARLVLVHLPERREILKRLVAALAPGGHLAVADWATTHRRLVLATPDPEATALVDAYHDALVTQVFPGRGADPTWAESIHAAMLDEGLVDVTTEISAGSWPGGSAGARLIEVNLAQLRADFEAAGFTPDRLDRLRAVVNDPRVVLRGHFTYLTVGRRPVS</sequence>
<protein>
    <submittedName>
        <fullName evidence="3">Methyltransferase</fullName>
    </submittedName>
</protein>
<evidence type="ECO:0000256" key="1">
    <source>
        <dbReference type="ARBA" id="ARBA00022679"/>
    </source>
</evidence>
<keyword evidence="3" id="KW-0489">Methyltransferase</keyword>
<dbReference type="AlphaFoldDB" id="A0A8J3X1W2"/>
<organism evidence="3 4">
    <name type="scientific">Planosporangium mesophilum</name>
    <dbReference type="NCBI Taxonomy" id="689768"/>
    <lineage>
        <taxon>Bacteria</taxon>
        <taxon>Bacillati</taxon>
        <taxon>Actinomycetota</taxon>
        <taxon>Actinomycetes</taxon>
        <taxon>Micromonosporales</taxon>
        <taxon>Micromonosporaceae</taxon>
        <taxon>Planosporangium</taxon>
    </lineage>
</organism>
<dbReference type="GO" id="GO:0032259">
    <property type="term" value="P:methylation"/>
    <property type="evidence" value="ECO:0007669"/>
    <property type="project" value="UniProtKB-KW"/>
</dbReference>
<reference evidence="3" key="1">
    <citation type="submission" date="2021-01" db="EMBL/GenBank/DDBJ databases">
        <title>Whole genome shotgun sequence of Planosporangium mesophilum NBRC 109066.</title>
        <authorList>
            <person name="Komaki H."/>
            <person name="Tamura T."/>
        </authorList>
    </citation>
    <scope>NUCLEOTIDE SEQUENCE</scope>
    <source>
        <strain evidence="3">NBRC 109066</strain>
    </source>
</reference>
<comment type="caution">
    <text evidence="3">The sequence shown here is derived from an EMBL/GenBank/DDBJ whole genome shotgun (WGS) entry which is preliminary data.</text>
</comment>
<dbReference type="PANTHER" id="PTHR43861">
    <property type="entry name" value="TRANS-ACONITATE 2-METHYLTRANSFERASE-RELATED"/>
    <property type="match status" value="1"/>
</dbReference>
<name>A0A8J3X1W2_9ACTN</name>
<dbReference type="EMBL" id="BOON01000031">
    <property type="protein sequence ID" value="GII23764.1"/>
    <property type="molecule type" value="Genomic_DNA"/>
</dbReference>
<feature type="region of interest" description="Disordered" evidence="2">
    <location>
        <begin position="1"/>
        <end position="20"/>
    </location>
</feature>